<keyword evidence="2" id="KW-0812">Transmembrane</keyword>
<feature type="region of interest" description="Disordered" evidence="1">
    <location>
        <begin position="323"/>
        <end position="369"/>
    </location>
</feature>
<keyword evidence="4" id="KW-1185">Reference proteome</keyword>
<feature type="compositionally biased region" description="Low complexity" evidence="1">
    <location>
        <begin position="143"/>
        <end position="171"/>
    </location>
</feature>
<comment type="caution">
    <text evidence="3">The sequence shown here is derived from an EMBL/GenBank/DDBJ whole genome shotgun (WGS) entry which is preliminary data.</text>
</comment>
<reference evidence="3" key="1">
    <citation type="journal article" date="2021" name="New Phytol.">
        <title>Evolutionary innovations through gain and loss of genes in the ectomycorrhizal Boletales.</title>
        <authorList>
            <person name="Wu G."/>
            <person name="Miyauchi S."/>
            <person name="Morin E."/>
            <person name="Kuo A."/>
            <person name="Drula E."/>
            <person name="Varga T."/>
            <person name="Kohler A."/>
            <person name="Feng B."/>
            <person name="Cao Y."/>
            <person name="Lipzen A."/>
            <person name="Daum C."/>
            <person name="Hundley H."/>
            <person name="Pangilinan J."/>
            <person name="Johnson J."/>
            <person name="Barry K."/>
            <person name="LaButti K."/>
            <person name="Ng V."/>
            <person name="Ahrendt S."/>
            <person name="Min B."/>
            <person name="Choi I.G."/>
            <person name="Park H."/>
            <person name="Plett J.M."/>
            <person name="Magnuson J."/>
            <person name="Spatafora J.W."/>
            <person name="Nagy L.G."/>
            <person name="Henrissat B."/>
            <person name="Grigoriev I.V."/>
            <person name="Yang Z.L."/>
            <person name="Xu J."/>
            <person name="Martin F.M."/>
        </authorList>
    </citation>
    <scope>NUCLEOTIDE SEQUENCE</scope>
    <source>
        <strain evidence="3">KKN 215</strain>
    </source>
</reference>
<evidence type="ECO:0000256" key="1">
    <source>
        <dbReference type="SAM" id="MobiDB-lite"/>
    </source>
</evidence>
<feature type="compositionally biased region" description="Low complexity" evidence="1">
    <location>
        <begin position="221"/>
        <end position="239"/>
    </location>
</feature>
<sequence>MGYDIQNTDSHLVYSSGWNNHETGSSPGTYTFTYNVPSTLKSGILRWNPGSDVVIKSIGVCESEPLKANSLQIEYTIDNAPAVPLLSSPDGNGCFSSSPGSNIPVPASRLQITIHIKQGNGAFDFDHVALAADSATGPAPPNATSTSVASIPPSTPPTTATSTQETLSSSADGSESVVTRPEIPTQGPQPSAPSTPTPSSRSDVIPQSSPSIPGNLTSKGTVSAAAVDATSSPTAAPTSHSQHSLTSVILGGLFGTLALLMLLYALWKWRRSRRREDPLSPSEDSDIQIMISSSTSFKIDLPKGERDGSDDCMYAVHPLSPGYSDTTAVGDDEESTSSGKVSRCSHLVSPLIPSPPSPRLPHDNPFLRV</sequence>
<dbReference type="Proteomes" id="UP000813824">
    <property type="component" value="Unassembled WGS sequence"/>
</dbReference>
<evidence type="ECO:0000313" key="4">
    <source>
        <dbReference type="Proteomes" id="UP000813824"/>
    </source>
</evidence>
<dbReference type="EMBL" id="JAEVFJ010000011">
    <property type="protein sequence ID" value="KAH8101743.1"/>
    <property type="molecule type" value="Genomic_DNA"/>
</dbReference>
<keyword evidence="2" id="KW-0472">Membrane</keyword>
<organism evidence="3 4">
    <name type="scientific">Cristinia sonorae</name>
    <dbReference type="NCBI Taxonomy" id="1940300"/>
    <lineage>
        <taxon>Eukaryota</taxon>
        <taxon>Fungi</taxon>
        <taxon>Dikarya</taxon>
        <taxon>Basidiomycota</taxon>
        <taxon>Agaricomycotina</taxon>
        <taxon>Agaricomycetes</taxon>
        <taxon>Agaricomycetidae</taxon>
        <taxon>Agaricales</taxon>
        <taxon>Pleurotineae</taxon>
        <taxon>Stephanosporaceae</taxon>
        <taxon>Cristinia</taxon>
    </lineage>
</organism>
<evidence type="ECO:0000256" key="2">
    <source>
        <dbReference type="SAM" id="Phobius"/>
    </source>
</evidence>
<proteinExistence type="predicted"/>
<name>A0A8K0XQR8_9AGAR</name>
<feature type="compositionally biased region" description="Polar residues" evidence="1">
    <location>
        <begin position="205"/>
        <end position="220"/>
    </location>
</feature>
<gene>
    <name evidence="3" type="ORF">BXZ70DRAFT_73368</name>
</gene>
<protein>
    <submittedName>
        <fullName evidence="3">Uncharacterized protein</fullName>
    </submittedName>
</protein>
<dbReference type="AlphaFoldDB" id="A0A8K0XQR8"/>
<evidence type="ECO:0000313" key="3">
    <source>
        <dbReference type="EMBL" id="KAH8101743.1"/>
    </source>
</evidence>
<keyword evidence="2" id="KW-1133">Transmembrane helix</keyword>
<accession>A0A8K0XQR8</accession>
<feature type="region of interest" description="Disordered" evidence="1">
    <location>
        <begin position="134"/>
        <end position="242"/>
    </location>
</feature>
<feature type="transmembrane region" description="Helical" evidence="2">
    <location>
        <begin position="248"/>
        <end position="267"/>
    </location>
</feature>